<dbReference type="STRING" id="1297750.SAMN05444405_1066"/>
<reference evidence="1 2" key="1">
    <citation type="submission" date="2016-11" db="EMBL/GenBank/DDBJ databases">
        <authorList>
            <person name="Jaros S."/>
            <person name="Januszkiewicz K."/>
            <person name="Wedrychowicz H."/>
        </authorList>
    </citation>
    <scope>NUCLEOTIDE SEQUENCE [LARGE SCALE GENOMIC DNA]</scope>
    <source>
        <strain evidence="1 2">DSM 26991</strain>
    </source>
</reference>
<sequence>MMQSWRIQDAGKDPSKATFLNNGQISLMMHNYINGKINKVSPVRSFLFKKILTK</sequence>
<keyword evidence="2" id="KW-1185">Reference proteome</keyword>
<proteinExistence type="predicted"/>
<name>A0A1M4ZQ67_9BACE</name>
<evidence type="ECO:0000313" key="2">
    <source>
        <dbReference type="Proteomes" id="UP000184509"/>
    </source>
</evidence>
<dbReference type="AlphaFoldDB" id="A0A1M4ZQ67"/>
<dbReference type="EMBL" id="FQTV01000006">
    <property type="protein sequence ID" value="SHF19686.1"/>
    <property type="molecule type" value="Genomic_DNA"/>
</dbReference>
<evidence type="ECO:0000313" key="1">
    <source>
        <dbReference type="EMBL" id="SHF19686.1"/>
    </source>
</evidence>
<accession>A0A1M4ZQ67</accession>
<protein>
    <submittedName>
        <fullName evidence="1">Uncharacterized protein</fullName>
    </submittedName>
</protein>
<dbReference type="Proteomes" id="UP000184509">
    <property type="component" value="Unassembled WGS sequence"/>
</dbReference>
<organism evidence="1 2">
    <name type="scientific">Bacteroides luti</name>
    <dbReference type="NCBI Taxonomy" id="1297750"/>
    <lineage>
        <taxon>Bacteria</taxon>
        <taxon>Pseudomonadati</taxon>
        <taxon>Bacteroidota</taxon>
        <taxon>Bacteroidia</taxon>
        <taxon>Bacteroidales</taxon>
        <taxon>Bacteroidaceae</taxon>
        <taxon>Bacteroides</taxon>
    </lineage>
</organism>
<gene>
    <name evidence="1" type="ORF">SAMN05444405_1066</name>
</gene>